<keyword evidence="3" id="KW-0235">DNA replication</keyword>
<reference evidence="10" key="1">
    <citation type="submission" date="2025-08" db="UniProtKB">
        <authorList>
            <consortium name="RefSeq"/>
        </authorList>
    </citation>
    <scope>IDENTIFICATION</scope>
    <source>
        <strain evidence="10">Ishihara</strain>
        <tissue evidence="10">Whole body</tissue>
    </source>
</reference>
<dbReference type="Proteomes" id="UP000301870">
    <property type="component" value="Chromosome 18"/>
</dbReference>
<proteinExistence type="inferred from homology"/>
<dbReference type="GO" id="GO:0003677">
    <property type="term" value="F:DNA binding"/>
    <property type="evidence" value="ECO:0007669"/>
    <property type="project" value="InterPro"/>
</dbReference>
<comment type="subcellular location">
    <subcellularLocation>
        <location evidence="1">Nucleus</location>
    </subcellularLocation>
</comment>
<feature type="domain" description="AAA+ ATPase" evidence="8">
    <location>
        <begin position="72"/>
        <end position="198"/>
    </location>
</feature>
<evidence type="ECO:0000256" key="3">
    <source>
        <dbReference type="ARBA" id="ARBA00022705"/>
    </source>
</evidence>
<dbReference type="SUPFAM" id="SSF52540">
    <property type="entry name" value="P-loop containing nucleoside triphosphate hydrolases"/>
    <property type="match status" value="1"/>
</dbReference>
<dbReference type="InterPro" id="IPR003593">
    <property type="entry name" value="AAA+_ATPase"/>
</dbReference>
<evidence type="ECO:0000256" key="7">
    <source>
        <dbReference type="ARBA" id="ARBA00040745"/>
    </source>
</evidence>
<dbReference type="OrthoDB" id="4199794at2759"/>
<name>A0A9J7E7X4_SPOLT</name>
<dbReference type="AlphaFoldDB" id="A0A9J7E7X4"/>
<dbReference type="PANTHER" id="PTHR11669">
    <property type="entry name" value="REPLICATION FACTOR C / DNA POLYMERASE III GAMMA-TAU SUBUNIT"/>
    <property type="match status" value="1"/>
</dbReference>
<sequence>MSDNEIAVMEVDEIPPKLSKSQESQVATTSASGSKCTSHLPWIEKYRPIVFSDIVGNDDTVSRLAVFAKSGNAPNIIIAGPPGVGKTTTILCLARALLGTAFKDAVLELNASNDRGIDVVRNKIKMFAQQKVTLPAGRHKMVILDEADSMTDGAQQALRRTMELYSHTTRFALAANNSEKIIEPIQSRCAVLRYSRLTDAQIMAKVLEVCEKEQLSYTDEGVNAVVFTAQGDLRSALNNLQSTAQGFGHISAEHVFKVCDEPHPMFVRAMLEACLRQDVHEAYKVVAKLCKLGYAAEDIVSNIFRVCKTLDADEATRLALVREVGLTQLRVADGLGSALQLAGLLARCCRAAAAH</sequence>
<evidence type="ECO:0000313" key="9">
    <source>
        <dbReference type="Proteomes" id="UP000301870"/>
    </source>
</evidence>
<evidence type="ECO:0000256" key="1">
    <source>
        <dbReference type="ARBA" id="ARBA00004123"/>
    </source>
</evidence>
<dbReference type="InterPro" id="IPR003959">
    <property type="entry name" value="ATPase_AAA_core"/>
</dbReference>
<dbReference type="GeneID" id="111354579"/>
<dbReference type="GO" id="GO:0006261">
    <property type="term" value="P:DNA-templated DNA replication"/>
    <property type="evidence" value="ECO:0007669"/>
    <property type="project" value="TreeGrafter"/>
</dbReference>
<keyword evidence="4" id="KW-0547">Nucleotide-binding</keyword>
<evidence type="ECO:0000259" key="8">
    <source>
        <dbReference type="SMART" id="SM00382"/>
    </source>
</evidence>
<evidence type="ECO:0000256" key="6">
    <source>
        <dbReference type="ARBA" id="ARBA00023242"/>
    </source>
</evidence>
<dbReference type="Gene3D" id="3.40.50.300">
    <property type="entry name" value="P-loop containing nucleotide triphosphate hydrolases"/>
    <property type="match status" value="1"/>
</dbReference>
<dbReference type="PANTHER" id="PTHR11669:SF5">
    <property type="entry name" value="REPLICATION FACTOR C SUBUNIT 2"/>
    <property type="match status" value="1"/>
</dbReference>
<gene>
    <name evidence="10" type="primary">LOC111354579</name>
</gene>
<dbReference type="CDD" id="cd00009">
    <property type="entry name" value="AAA"/>
    <property type="match status" value="1"/>
</dbReference>
<evidence type="ECO:0000256" key="5">
    <source>
        <dbReference type="ARBA" id="ARBA00022840"/>
    </source>
</evidence>
<evidence type="ECO:0000313" key="10">
    <source>
        <dbReference type="RefSeq" id="XP_022823887.1"/>
    </source>
</evidence>
<dbReference type="InterPro" id="IPR027417">
    <property type="entry name" value="P-loop_NTPase"/>
</dbReference>
<dbReference type="Pfam" id="PF08542">
    <property type="entry name" value="Rep_fac_C"/>
    <property type="match status" value="1"/>
</dbReference>
<dbReference type="SUPFAM" id="SSF48019">
    <property type="entry name" value="post-AAA+ oligomerization domain-like"/>
    <property type="match status" value="1"/>
</dbReference>
<dbReference type="GO" id="GO:0006281">
    <property type="term" value="P:DNA repair"/>
    <property type="evidence" value="ECO:0007669"/>
    <property type="project" value="TreeGrafter"/>
</dbReference>
<dbReference type="GO" id="GO:0005663">
    <property type="term" value="C:DNA replication factor C complex"/>
    <property type="evidence" value="ECO:0007669"/>
    <property type="project" value="TreeGrafter"/>
</dbReference>
<dbReference type="Pfam" id="PF00004">
    <property type="entry name" value="AAA"/>
    <property type="match status" value="1"/>
</dbReference>
<organism evidence="9 10">
    <name type="scientific">Spodoptera litura</name>
    <name type="common">Asian cotton leafworm</name>
    <dbReference type="NCBI Taxonomy" id="69820"/>
    <lineage>
        <taxon>Eukaryota</taxon>
        <taxon>Metazoa</taxon>
        <taxon>Ecdysozoa</taxon>
        <taxon>Arthropoda</taxon>
        <taxon>Hexapoda</taxon>
        <taxon>Insecta</taxon>
        <taxon>Pterygota</taxon>
        <taxon>Neoptera</taxon>
        <taxon>Endopterygota</taxon>
        <taxon>Lepidoptera</taxon>
        <taxon>Glossata</taxon>
        <taxon>Ditrysia</taxon>
        <taxon>Noctuoidea</taxon>
        <taxon>Noctuidae</taxon>
        <taxon>Amphipyrinae</taxon>
        <taxon>Spodoptera</taxon>
    </lineage>
</organism>
<dbReference type="InterPro" id="IPR047854">
    <property type="entry name" value="RFC_lid"/>
</dbReference>
<evidence type="ECO:0000256" key="2">
    <source>
        <dbReference type="ARBA" id="ARBA00005378"/>
    </source>
</evidence>
<dbReference type="Gene3D" id="1.10.8.60">
    <property type="match status" value="1"/>
</dbReference>
<evidence type="ECO:0000256" key="4">
    <source>
        <dbReference type="ARBA" id="ARBA00022741"/>
    </source>
</evidence>
<accession>A0A9J7E7X4</accession>
<keyword evidence="5" id="KW-0067">ATP-binding</keyword>
<dbReference type="FunFam" id="1.10.8.60:FF:000012">
    <property type="entry name" value="Replication factor C subunit 4"/>
    <property type="match status" value="1"/>
</dbReference>
<dbReference type="KEGG" id="sliu:111354579"/>
<dbReference type="GO" id="GO:0005634">
    <property type="term" value="C:nucleus"/>
    <property type="evidence" value="ECO:0007669"/>
    <property type="project" value="UniProtKB-SubCell"/>
</dbReference>
<dbReference type="InterPro" id="IPR008921">
    <property type="entry name" value="DNA_pol3_clamp-load_cplx_C"/>
</dbReference>
<dbReference type="RefSeq" id="XP_022823887.1">
    <property type="nucleotide sequence ID" value="XM_022968119.1"/>
</dbReference>
<dbReference type="NCBIfam" id="NF001679">
    <property type="entry name" value="PRK00440.1"/>
    <property type="match status" value="1"/>
</dbReference>
<dbReference type="GO" id="GO:0003689">
    <property type="term" value="F:DNA clamp loader activity"/>
    <property type="evidence" value="ECO:0007669"/>
    <property type="project" value="TreeGrafter"/>
</dbReference>
<dbReference type="FunFam" id="1.20.272.10:FF:000006">
    <property type="entry name" value="Replication factor C subunit 2"/>
    <property type="match status" value="1"/>
</dbReference>
<keyword evidence="9" id="KW-1185">Reference proteome</keyword>
<dbReference type="GO" id="GO:0016887">
    <property type="term" value="F:ATP hydrolysis activity"/>
    <property type="evidence" value="ECO:0007669"/>
    <property type="project" value="InterPro"/>
</dbReference>
<dbReference type="SMART" id="SM00382">
    <property type="entry name" value="AAA"/>
    <property type="match status" value="1"/>
</dbReference>
<dbReference type="InterPro" id="IPR050238">
    <property type="entry name" value="DNA_Rep/Repair_Clamp_Loader"/>
</dbReference>
<keyword evidence="6" id="KW-0539">Nucleus</keyword>
<dbReference type="FunFam" id="3.40.50.300:FF:000107">
    <property type="entry name" value="Replication factor C subunit 4"/>
    <property type="match status" value="1"/>
</dbReference>
<dbReference type="Gene3D" id="1.20.272.10">
    <property type="match status" value="1"/>
</dbReference>
<dbReference type="CDD" id="cd18140">
    <property type="entry name" value="HLD_clamp_RFC"/>
    <property type="match status" value="1"/>
</dbReference>
<dbReference type="CTD" id="5984"/>
<comment type="similarity">
    <text evidence="2">Belongs to the activator 1 small subunits family.</text>
</comment>
<protein>
    <recommendedName>
        <fullName evidence="7">Replication factor C subunit 2</fullName>
    </recommendedName>
</protein>
<dbReference type="GO" id="GO:0005524">
    <property type="term" value="F:ATP binding"/>
    <property type="evidence" value="ECO:0007669"/>
    <property type="project" value="UniProtKB-KW"/>
</dbReference>
<dbReference type="InterPro" id="IPR013748">
    <property type="entry name" value="Rep_factorC_C"/>
</dbReference>